<dbReference type="OrthoDB" id="2976723at2759"/>
<sequence length="137" mass="15771">MLEFPEELLQALAEHIAFNIPFIERQIPTLRWKFQKSELIPLSMINRQLRRICLPFLFAYVKVFGNEHAGKLTACCTANEAFAASIRSIQFGSFVITDTLLHLPCLPNLMQINSERRTTRNSLDHCCEFLPSPNLLH</sequence>
<dbReference type="EMBL" id="ML769396">
    <property type="protein sequence ID" value="KAE9407448.1"/>
    <property type="molecule type" value="Genomic_DNA"/>
</dbReference>
<evidence type="ECO:0000313" key="2">
    <source>
        <dbReference type="Proteomes" id="UP000799118"/>
    </source>
</evidence>
<accession>A0A6A4IDT6</accession>
<evidence type="ECO:0000313" key="1">
    <source>
        <dbReference type="EMBL" id="KAE9407448.1"/>
    </source>
</evidence>
<name>A0A6A4IDT6_9AGAR</name>
<keyword evidence="2" id="KW-1185">Reference proteome</keyword>
<organism evidence="1 2">
    <name type="scientific">Gymnopus androsaceus JB14</name>
    <dbReference type="NCBI Taxonomy" id="1447944"/>
    <lineage>
        <taxon>Eukaryota</taxon>
        <taxon>Fungi</taxon>
        <taxon>Dikarya</taxon>
        <taxon>Basidiomycota</taxon>
        <taxon>Agaricomycotina</taxon>
        <taxon>Agaricomycetes</taxon>
        <taxon>Agaricomycetidae</taxon>
        <taxon>Agaricales</taxon>
        <taxon>Marasmiineae</taxon>
        <taxon>Omphalotaceae</taxon>
        <taxon>Gymnopus</taxon>
    </lineage>
</organism>
<protein>
    <submittedName>
        <fullName evidence="1">Uncharacterized protein</fullName>
    </submittedName>
</protein>
<gene>
    <name evidence="1" type="ORF">BT96DRAFT_133046</name>
</gene>
<proteinExistence type="predicted"/>
<dbReference type="AlphaFoldDB" id="A0A6A4IDT6"/>
<reference evidence="1" key="1">
    <citation type="journal article" date="2019" name="Environ. Microbiol.">
        <title>Fungal ecological strategies reflected in gene transcription - a case study of two litter decomposers.</title>
        <authorList>
            <person name="Barbi F."/>
            <person name="Kohler A."/>
            <person name="Barry K."/>
            <person name="Baskaran P."/>
            <person name="Daum C."/>
            <person name="Fauchery L."/>
            <person name="Ihrmark K."/>
            <person name="Kuo A."/>
            <person name="LaButti K."/>
            <person name="Lipzen A."/>
            <person name="Morin E."/>
            <person name="Grigoriev I.V."/>
            <person name="Henrissat B."/>
            <person name="Lindahl B."/>
            <person name="Martin F."/>
        </authorList>
    </citation>
    <scope>NUCLEOTIDE SEQUENCE</scope>
    <source>
        <strain evidence="1">JB14</strain>
    </source>
</reference>
<dbReference type="Proteomes" id="UP000799118">
    <property type="component" value="Unassembled WGS sequence"/>
</dbReference>